<dbReference type="Gene3D" id="3.40.50.300">
    <property type="entry name" value="P-loop containing nucleotide triphosphate hydrolases"/>
    <property type="match status" value="1"/>
</dbReference>
<dbReference type="PANTHER" id="PTHR46844">
    <property type="entry name" value="SLR5058 PROTEIN"/>
    <property type="match status" value="1"/>
</dbReference>
<evidence type="ECO:0000259" key="1">
    <source>
        <dbReference type="PROSITE" id="PS50837"/>
    </source>
</evidence>
<dbReference type="InParanoid" id="F0X8T8"/>
<reference evidence="2 3" key="1">
    <citation type="journal article" date="2011" name="Proc. Natl. Acad. Sci. U.S.A.">
        <title>Genome and transcriptome analyses of the mountain pine beetle-fungal symbiont Grosmannia clavigera, a lodgepole pine pathogen.</title>
        <authorList>
            <person name="DiGuistini S."/>
            <person name="Wang Y."/>
            <person name="Liao N.Y."/>
            <person name="Taylor G."/>
            <person name="Tanguay P."/>
            <person name="Feau N."/>
            <person name="Henrissat B."/>
            <person name="Chan S.K."/>
            <person name="Hesse-Orce U."/>
            <person name="Alamouti S.M."/>
            <person name="Tsui C.K.M."/>
            <person name="Docking R.T."/>
            <person name="Levasseur A."/>
            <person name="Haridas S."/>
            <person name="Robertson G."/>
            <person name="Birol I."/>
            <person name="Holt R.A."/>
            <person name="Marra M.A."/>
            <person name="Hamelin R.C."/>
            <person name="Hirst M."/>
            <person name="Jones S.J.M."/>
            <person name="Bohlmann J."/>
            <person name="Breuil C."/>
        </authorList>
    </citation>
    <scope>NUCLEOTIDE SEQUENCE [LARGE SCALE GENOMIC DNA]</scope>
    <source>
        <strain evidence="3">kw1407 / UAMH 11150</strain>
    </source>
</reference>
<dbReference type="EMBL" id="GL629735">
    <property type="protein sequence ID" value="EFX06068.1"/>
    <property type="molecule type" value="Genomic_DNA"/>
</dbReference>
<dbReference type="AlphaFoldDB" id="F0X8T8"/>
<dbReference type="RefSeq" id="XP_014175550.1">
    <property type="nucleotide sequence ID" value="XM_014320075.1"/>
</dbReference>
<evidence type="ECO:0000313" key="2">
    <source>
        <dbReference type="EMBL" id="EFX06068.1"/>
    </source>
</evidence>
<gene>
    <name evidence="2" type="ORF">CMQ_4137</name>
</gene>
<dbReference type="OrthoDB" id="427518at2759"/>
<dbReference type="Proteomes" id="UP000007796">
    <property type="component" value="Unassembled WGS sequence"/>
</dbReference>
<dbReference type="eggNOG" id="KOG2029">
    <property type="taxonomic scope" value="Eukaryota"/>
</dbReference>
<dbReference type="InterPro" id="IPR007111">
    <property type="entry name" value="NACHT_NTPase"/>
</dbReference>
<dbReference type="SUPFAM" id="SSF52540">
    <property type="entry name" value="P-loop containing nucleoside triphosphate hydrolases"/>
    <property type="match status" value="1"/>
</dbReference>
<dbReference type="HOGENOM" id="CLU_676244_0_0_1"/>
<dbReference type="PANTHER" id="PTHR46844:SF1">
    <property type="entry name" value="SLR5058 PROTEIN"/>
    <property type="match status" value="1"/>
</dbReference>
<feature type="domain" description="NACHT" evidence="1">
    <location>
        <begin position="270"/>
        <end position="382"/>
    </location>
</feature>
<protein>
    <submittedName>
        <fullName evidence="2">Pfs domain containing protein</fullName>
    </submittedName>
</protein>
<dbReference type="Pfam" id="PF05729">
    <property type="entry name" value="NACHT"/>
    <property type="match status" value="1"/>
</dbReference>
<dbReference type="PROSITE" id="PS50837">
    <property type="entry name" value="NACHT"/>
    <property type="match status" value="1"/>
</dbReference>
<accession>F0X8T8</accession>
<dbReference type="Pfam" id="PF23948">
    <property type="entry name" value="ARM_5"/>
    <property type="match status" value="1"/>
</dbReference>
<evidence type="ECO:0000313" key="3">
    <source>
        <dbReference type="Proteomes" id="UP000007796"/>
    </source>
</evidence>
<dbReference type="STRING" id="655863.F0X8T8"/>
<proteinExistence type="predicted"/>
<sequence length="407" mass="45756">MRLAQASKYARKALALLPSDESLWKTLAKDIYTIVQGSAKVAGSVSTLDPSKLLEGLETWAQLPQLVQSIIDVVDRLSSLRAGFKSVFNNGKGVKKPPRWYFALRYTDMMLQNNCPKLLKSLLRIRNSDSSPLGWGSRQFRTTIDIIEVPADEGRGGLVNKAWMSCSQAHIFYADHAIQLRYEHKALGLLKIKRFNGDSLLMDKCYINLSIVQSSDAQKAESTDFPISISRRWGISGAPEAEQMSLSNIFIKTKKSSSAVMQRQGSLDRRRILIRGQAGVGKSTLCKKMVYDFIHEGMWNDVIDRNIWIPLRELESNGNVQPQVQQLLGVKYFSGARDGHILAKAFFETSHADPNKTFFILDGLDEVYSEVDGRNELLLKLLNRPLAIITSRPSGIKRTHIKDIDLE</sequence>
<dbReference type="InterPro" id="IPR056251">
    <property type="entry name" value="Arm_rpt_dom"/>
</dbReference>
<name>F0X8T8_GROCL</name>
<keyword evidence="3" id="KW-1185">Reference proteome</keyword>
<organism evidence="3">
    <name type="scientific">Grosmannia clavigera (strain kw1407 / UAMH 11150)</name>
    <name type="common">Blue stain fungus</name>
    <name type="synonym">Graphiocladiella clavigera</name>
    <dbReference type="NCBI Taxonomy" id="655863"/>
    <lineage>
        <taxon>Eukaryota</taxon>
        <taxon>Fungi</taxon>
        <taxon>Dikarya</taxon>
        <taxon>Ascomycota</taxon>
        <taxon>Pezizomycotina</taxon>
        <taxon>Sordariomycetes</taxon>
        <taxon>Sordariomycetidae</taxon>
        <taxon>Ophiostomatales</taxon>
        <taxon>Ophiostomataceae</taxon>
        <taxon>Leptographium</taxon>
    </lineage>
</organism>
<dbReference type="InterPro" id="IPR027417">
    <property type="entry name" value="P-loop_NTPase"/>
</dbReference>
<dbReference type="GeneID" id="25977315"/>